<gene>
    <name evidence="2" type="ORF">Q75_15710</name>
</gene>
<evidence type="ECO:0000256" key="1">
    <source>
        <dbReference type="SAM" id="Phobius"/>
    </source>
</evidence>
<dbReference type="STRING" id="1150625.Q75_15710"/>
<keyword evidence="1" id="KW-1133">Transmembrane helix</keyword>
<keyword evidence="3" id="KW-1185">Reference proteome</keyword>
<protein>
    <submittedName>
        <fullName evidence="2">Uncharacterized protein</fullName>
    </submittedName>
</protein>
<proteinExistence type="predicted"/>
<reference evidence="2 3" key="1">
    <citation type="journal article" date="2016" name="Front. Microbiol.">
        <title>Microevolution Analysis of Bacillus coahuilensis Unveils Differences in Phosphorus Acquisition Strategies and Their Regulation.</title>
        <authorList>
            <person name="Gomez-Lunar Z."/>
            <person name="Hernandez-Gonzalez I."/>
            <person name="Rodriguez-Torres M.D."/>
            <person name="Souza V."/>
            <person name="Olmedo-Alvarez G."/>
        </authorList>
    </citation>
    <scope>NUCLEOTIDE SEQUENCE [LARGE SCALE GENOMIC DNA]</scope>
    <source>
        <strain evidence="3">p1.1.43</strain>
    </source>
</reference>
<dbReference type="EMBL" id="LDYG01000051">
    <property type="protein sequence ID" value="KUP04433.1"/>
    <property type="molecule type" value="Genomic_DNA"/>
</dbReference>
<dbReference type="AlphaFoldDB" id="A0A147K4R1"/>
<dbReference type="RefSeq" id="WP_059351902.1">
    <property type="nucleotide sequence ID" value="NZ_LDYG01000051.1"/>
</dbReference>
<evidence type="ECO:0000313" key="2">
    <source>
        <dbReference type="EMBL" id="KUP04433.1"/>
    </source>
</evidence>
<feature type="transmembrane region" description="Helical" evidence="1">
    <location>
        <begin position="106"/>
        <end position="127"/>
    </location>
</feature>
<dbReference type="PATRIC" id="fig|1150625.3.peg.3283"/>
<name>A0A147K4R1_9BACI</name>
<keyword evidence="1" id="KW-0472">Membrane</keyword>
<dbReference type="OrthoDB" id="2943432at2"/>
<organism evidence="2 3">
    <name type="scientific">Bacillus coahuilensis p1.1.43</name>
    <dbReference type="NCBI Taxonomy" id="1150625"/>
    <lineage>
        <taxon>Bacteria</taxon>
        <taxon>Bacillati</taxon>
        <taxon>Bacillota</taxon>
        <taxon>Bacilli</taxon>
        <taxon>Bacillales</taxon>
        <taxon>Bacillaceae</taxon>
        <taxon>Bacillus</taxon>
    </lineage>
</organism>
<sequence length="232" mass="27532">MLQRSIEICFAFYNDVLSIKPKQTNLTNTTRVKLAINSIIEIILLSISIYSLISIYNEFEVFEKHLKENSIYFLSEVINIIFNSTLKSIAVSLFNISYNWEGLSSIIHLLQVFISIILITLSVANYLNMKKEVYFYIVEYEKNKFILKYYRAINSNQFVDKEICDGYTLVQLEQSIEHLWRNTTKLNEYDFEEILDVIKSDDVKRLEQFSNIFEVESYWLTAVKRYRVNLKQ</sequence>
<evidence type="ECO:0000313" key="3">
    <source>
        <dbReference type="Proteomes" id="UP000074108"/>
    </source>
</evidence>
<comment type="caution">
    <text evidence="2">The sequence shown here is derived from an EMBL/GenBank/DDBJ whole genome shotgun (WGS) entry which is preliminary data.</text>
</comment>
<feature type="transmembrane region" description="Helical" evidence="1">
    <location>
        <begin position="34"/>
        <end position="56"/>
    </location>
</feature>
<keyword evidence="1" id="KW-0812">Transmembrane</keyword>
<dbReference type="Proteomes" id="UP000074108">
    <property type="component" value="Unassembled WGS sequence"/>
</dbReference>
<accession>A0A147K4R1</accession>